<feature type="coiled-coil region" evidence="4">
    <location>
        <begin position="1285"/>
        <end position="1319"/>
    </location>
</feature>
<dbReference type="Gene3D" id="2.130.10.10">
    <property type="entry name" value="YVTN repeat-like/Quinoprotein amine dehydrogenase"/>
    <property type="match status" value="1"/>
</dbReference>
<evidence type="ECO:0000256" key="2">
    <source>
        <dbReference type="ARBA" id="ARBA00022448"/>
    </source>
</evidence>
<evidence type="ECO:0000259" key="6">
    <source>
        <dbReference type="Pfam" id="PF16755"/>
    </source>
</evidence>
<sequence length="1462" mass="153299">MAFNSFGNTPSAMTGGAAGGAGGLNQGADLEVIQTERLGFLAISGDAKVQLTTKWSPPPAVTASLLSIASRKGLVAAAGPDAVHIATTESVRKAFEAQKNGDSEVRPFEPQAKLPLPIRISQLAFTVDEQYLILSAETGGGLAVYDVQSLTQGSTQAAFELSTNSETLRHLVPNPMPELSGFCAVVTNNGNLMMASLQERTLVPGANGATLRSQVTCAAWSNKGKQLVAGGADGSVYQMTPDGTEKGHIPKPPSLGDYHVASVTWLENNVFLVVHNATNGQEPSVYHIITRQQPAGGTPPSFVFQKLADPVEPFGSDKLPHHSVLRLRGFPPNLDDLLIVSSTATDSIGLFSRSKSPLDPGKPAEKITNVFTTTELADDSRRAQLPMSEDLMDTYAIGAALDLSSKDRVYKPIPTDEIEQSPGPLPGLWALNNEGVLASWWLVYNESIRSGTTYPGLTAVESSAASQPAASSSPAPAAFGTPASRTSAFGGPSVLGAKSSPWSAEPAASTPTSAFGSSTFGATPAASAPKFGSPSLGLSTFGTKPAAPAFGQSSSMGMGMGGGLGTRPSPWATGSTATVTPGFGQSGFASPNNANTGKVFGTPSAGSQQASGGFAGFAKKAGFASIGANNNAQSVFGKPSGGFTSTPEVSMDADTAFRPAPKPESASAFGSSPFVLGTTFKADPKTANDNERPKPGGGGSLFGNGFGLSLGDASKPAPSIERKDEDMDAATTPARVEAKPKSIFSVESTTPTTTPAPQKFRFPTAGPSTGSGIFGVKASTSGFGGLFGAAKPTATESPKLQTPVESPKIKEEEEGDKENLANIPEAPLPPDTTISKTLPQVVDDAPLPPDFVSKPPASEIRAEQVNVAEDAPLPPDPSLGRSKAKAEPPKPEDVPEVPEEAPLPPDFVPTRLSSRNSPAPVPAVPESSDSEENDEEDEEEDEEEEEGEGEEDEEQGTEVGSEGSGVDVAKDFSPTTNGPGAHTPGFTPQSSFAGMGGSTFSSFSRAEPDVPRPLFGEVSRNAPPLFPKPVPPSPRSPSPVRNAIPPSLFRPEQSRSVSAPGIASQILGRKGPQQQGQSVFGRASGSSLTADPNVEQQRRLQAKRDAEAAQVLVDPEDEGIQQILHSKVEPTTELNEFVAVDSHLPSGLGGDIEAGCESLWRDINRMVDHLGLNSRSLQGFIKGHSRGEVDHGRTKEDLEDPADWVIVEAEDLAVLVEGELARELEEGRVQDVDAVEEAIRAISRDLSKLRAKEEDMRRLIMSHIDPGQIAVTKSLPLSAEQATQQNELRRAYASFSKLLSEAEQNLTLLKAKIASASGAAGRANVPTVEAVIRTINKMTSMAEKRSGDIDVLENQMRKLRLGSVGLGNNNSNSPGPRSREGSPFVTPQRRSMMLSPEAMRSSLPSSYGGARATPPRKKMSMYSEEERKAVQQKRSKRQGMLALLRSSLERTGPNVSGLGDDD</sequence>
<feature type="compositionally biased region" description="Pro residues" evidence="5">
    <location>
        <begin position="1024"/>
        <end position="1037"/>
    </location>
</feature>
<dbReference type="FunFam" id="2.130.10.10:FF:000645">
    <property type="entry name" value="Putative nuclear pore complex subunit Nup159"/>
    <property type="match status" value="1"/>
</dbReference>
<dbReference type="RefSeq" id="XP_060285648.1">
    <property type="nucleotide sequence ID" value="XM_060427254.1"/>
</dbReference>
<feature type="compositionally biased region" description="Basic and acidic residues" evidence="5">
    <location>
        <begin position="884"/>
        <end position="893"/>
    </location>
</feature>
<feature type="region of interest" description="Disordered" evidence="5">
    <location>
        <begin position="789"/>
        <end position="1107"/>
    </location>
</feature>
<dbReference type="EMBL" id="MU839002">
    <property type="protein sequence ID" value="KAK1769435.1"/>
    <property type="molecule type" value="Genomic_DNA"/>
</dbReference>
<dbReference type="Proteomes" id="UP001244011">
    <property type="component" value="Unassembled WGS sequence"/>
</dbReference>
<evidence type="ECO:0000313" key="8">
    <source>
        <dbReference type="Proteomes" id="UP001244011"/>
    </source>
</evidence>
<feature type="domain" description="Nucleoporin Nup159/Nup146 N-terminal" evidence="6">
    <location>
        <begin position="59"/>
        <end position="437"/>
    </location>
</feature>
<dbReference type="SUPFAM" id="SSF117289">
    <property type="entry name" value="Nucleoporin domain"/>
    <property type="match status" value="1"/>
</dbReference>
<keyword evidence="3" id="KW-0539">Nucleus</keyword>
<evidence type="ECO:0000256" key="3">
    <source>
        <dbReference type="ARBA" id="ARBA00023242"/>
    </source>
</evidence>
<dbReference type="GO" id="GO:0008139">
    <property type="term" value="F:nuclear localization sequence binding"/>
    <property type="evidence" value="ECO:0007669"/>
    <property type="project" value="TreeGrafter"/>
</dbReference>
<evidence type="ECO:0000256" key="4">
    <source>
        <dbReference type="SAM" id="Coils"/>
    </source>
</evidence>
<keyword evidence="2" id="KW-0813">Transport</keyword>
<dbReference type="PANTHER" id="PTHR23193:SF23">
    <property type="entry name" value="NUCLEAR PORE COMPLEX PROTEIN NUP153"/>
    <property type="match status" value="1"/>
</dbReference>
<feature type="compositionally biased region" description="Polar residues" evidence="5">
    <location>
        <begin position="745"/>
        <end position="756"/>
    </location>
</feature>
<protein>
    <recommendedName>
        <fullName evidence="6">Nucleoporin Nup159/Nup146 N-terminal domain-containing protein</fullName>
    </recommendedName>
</protein>
<keyword evidence="8" id="KW-1185">Reference proteome</keyword>
<feature type="region of interest" description="Disordered" evidence="5">
    <location>
        <begin position="1362"/>
        <end position="1440"/>
    </location>
</feature>
<evidence type="ECO:0000256" key="5">
    <source>
        <dbReference type="SAM" id="MobiDB-lite"/>
    </source>
</evidence>
<dbReference type="GO" id="GO:0006606">
    <property type="term" value="P:protein import into nucleus"/>
    <property type="evidence" value="ECO:0007669"/>
    <property type="project" value="TreeGrafter"/>
</dbReference>
<proteinExistence type="predicted"/>
<feature type="compositionally biased region" description="Low complexity" evidence="5">
    <location>
        <begin position="1362"/>
        <end position="1376"/>
    </location>
</feature>
<evidence type="ECO:0000313" key="7">
    <source>
        <dbReference type="EMBL" id="KAK1769435.1"/>
    </source>
</evidence>
<feature type="region of interest" description="Disordered" evidence="5">
    <location>
        <begin position="490"/>
        <end position="515"/>
    </location>
</feature>
<dbReference type="GeneID" id="85310441"/>
<feature type="compositionally biased region" description="Polar residues" evidence="5">
    <location>
        <begin position="1072"/>
        <end position="1090"/>
    </location>
</feature>
<dbReference type="GO" id="GO:0017056">
    <property type="term" value="F:structural constituent of nuclear pore"/>
    <property type="evidence" value="ECO:0007669"/>
    <property type="project" value="TreeGrafter"/>
</dbReference>
<reference evidence="7" key="1">
    <citation type="submission" date="2023-06" db="EMBL/GenBank/DDBJ databases">
        <title>Genome-scale phylogeny and comparative genomics of the fungal order Sordariales.</title>
        <authorList>
            <consortium name="Lawrence Berkeley National Laboratory"/>
            <person name="Hensen N."/>
            <person name="Bonometti L."/>
            <person name="Westerberg I."/>
            <person name="Brannstrom I.O."/>
            <person name="Guillou S."/>
            <person name="Cros-Aarteil S."/>
            <person name="Calhoun S."/>
            <person name="Haridas S."/>
            <person name="Kuo A."/>
            <person name="Mondo S."/>
            <person name="Pangilinan J."/>
            <person name="Riley R."/>
            <person name="Labutti K."/>
            <person name="Andreopoulos B."/>
            <person name="Lipzen A."/>
            <person name="Chen C."/>
            <person name="Yanf M."/>
            <person name="Daum C."/>
            <person name="Ng V."/>
            <person name="Clum A."/>
            <person name="Steindorff A."/>
            <person name="Ohm R."/>
            <person name="Martin F."/>
            <person name="Silar P."/>
            <person name="Natvig D."/>
            <person name="Lalanne C."/>
            <person name="Gautier V."/>
            <person name="Ament-Velasquez S.L."/>
            <person name="Kruys A."/>
            <person name="Hutchinson M.I."/>
            <person name="Powell A.J."/>
            <person name="Barry K."/>
            <person name="Miller A.N."/>
            <person name="Grigoriev I.V."/>
            <person name="Debuchy R."/>
            <person name="Gladieux P."/>
            <person name="Thoren M.H."/>
            <person name="Johannesson H."/>
        </authorList>
    </citation>
    <scope>NUCLEOTIDE SEQUENCE</scope>
    <source>
        <strain evidence="7">8032-3</strain>
    </source>
</reference>
<dbReference type="Pfam" id="PF16755">
    <property type="entry name" value="Beta-prop_NUP159_NUP214"/>
    <property type="match status" value="1"/>
</dbReference>
<dbReference type="InterPro" id="IPR039462">
    <property type="entry name" value="Nup159/Nup146_N"/>
</dbReference>
<feature type="region of interest" description="Disordered" evidence="5">
    <location>
        <begin position="638"/>
        <end position="767"/>
    </location>
</feature>
<feature type="compositionally biased region" description="Basic and acidic residues" evidence="5">
    <location>
        <begin position="682"/>
        <end position="694"/>
    </location>
</feature>
<organism evidence="7 8">
    <name type="scientific">Phialemonium atrogriseum</name>
    <dbReference type="NCBI Taxonomy" id="1093897"/>
    <lineage>
        <taxon>Eukaryota</taxon>
        <taxon>Fungi</taxon>
        <taxon>Dikarya</taxon>
        <taxon>Ascomycota</taxon>
        <taxon>Pezizomycotina</taxon>
        <taxon>Sordariomycetes</taxon>
        <taxon>Sordariomycetidae</taxon>
        <taxon>Cephalothecales</taxon>
        <taxon>Cephalothecaceae</taxon>
        <taxon>Phialemonium</taxon>
    </lineage>
</organism>
<feature type="compositionally biased region" description="Polar residues" evidence="5">
    <location>
        <begin position="986"/>
        <end position="1004"/>
    </location>
</feature>
<accession>A0AAJ0C3T9</accession>
<comment type="caution">
    <text evidence="7">The sequence shown here is derived from an EMBL/GenBank/DDBJ whole genome shotgun (WGS) entry which is preliminary data.</text>
</comment>
<feature type="compositionally biased region" description="Basic and acidic residues" evidence="5">
    <location>
        <begin position="1096"/>
        <end position="1107"/>
    </location>
</feature>
<dbReference type="InterPro" id="IPR015943">
    <property type="entry name" value="WD40/YVTN_repeat-like_dom_sf"/>
</dbReference>
<gene>
    <name evidence="7" type="ORF">QBC33DRAFT_530723</name>
</gene>
<dbReference type="PANTHER" id="PTHR23193">
    <property type="entry name" value="NUCLEAR PORE COMPLEX PROTEIN NUP"/>
    <property type="match status" value="1"/>
</dbReference>
<dbReference type="GO" id="GO:0006405">
    <property type="term" value="P:RNA export from nucleus"/>
    <property type="evidence" value="ECO:0007669"/>
    <property type="project" value="TreeGrafter"/>
</dbReference>
<dbReference type="GO" id="GO:0005643">
    <property type="term" value="C:nuclear pore"/>
    <property type="evidence" value="ECO:0007669"/>
    <property type="project" value="TreeGrafter"/>
</dbReference>
<dbReference type="InterPro" id="IPR026054">
    <property type="entry name" value="Nucleoporin"/>
</dbReference>
<name>A0AAJ0C3T9_9PEZI</name>
<keyword evidence="4" id="KW-0175">Coiled coil</keyword>
<comment type="subcellular location">
    <subcellularLocation>
        <location evidence="1">Nucleus</location>
    </subcellularLocation>
</comment>
<feature type="compositionally biased region" description="Acidic residues" evidence="5">
    <location>
        <begin position="928"/>
        <end position="956"/>
    </location>
</feature>
<feature type="compositionally biased region" description="Polar residues" evidence="5">
    <location>
        <begin position="794"/>
        <end position="804"/>
    </location>
</feature>
<feature type="compositionally biased region" description="Low complexity" evidence="5">
    <location>
        <begin position="497"/>
        <end position="514"/>
    </location>
</feature>
<evidence type="ECO:0000256" key="1">
    <source>
        <dbReference type="ARBA" id="ARBA00004123"/>
    </source>
</evidence>
<feature type="compositionally biased region" description="Gly residues" evidence="5">
    <location>
        <begin position="695"/>
        <end position="708"/>
    </location>
</feature>